<evidence type="ECO:0000256" key="2">
    <source>
        <dbReference type="ARBA" id="ARBA00022679"/>
    </source>
</evidence>
<dbReference type="PANTHER" id="PTHR43085">
    <property type="entry name" value="HEXOKINASE FAMILY MEMBER"/>
    <property type="match status" value="1"/>
</dbReference>
<dbReference type="Pfam" id="PF00294">
    <property type="entry name" value="PfkB"/>
    <property type="match status" value="1"/>
</dbReference>
<protein>
    <submittedName>
        <fullName evidence="4">Uncharacterized protein</fullName>
    </submittedName>
</protein>
<accession>A0A4V1ENX7</accession>
<dbReference type="AlphaFoldDB" id="A0A4V1ENX7"/>
<organism evidence="4 5">
    <name type="scientific">Enterococcus avium</name>
    <name type="common">Streptococcus avium</name>
    <dbReference type="NCBI Taxonomy" id="33945"/>
    <lineage>
        <taxon>Bacteria</taxon>
        <taxon>Bacillati</taxon>
        <taxon>Bacillota</taxon>
        <taxon>Bacilli</taxon>
        <taxon>Lactobacillales</taxon>
        <taxon>Enterococcaceae</taxon>
        <taxon>Enterococcus</taxon>
    </lineage>
</organism>
<gene>
    <name evidence="4" type="ORF">AUF17_01250</name>
</gene>
<comment type="caution">
    <text evidence="4">The sequence shown here is derived from an EMBL/GenBank/DDBJ whole genome shotgun (WGS) entry which is preliminary data.</text>
</comment>
<evidence type="ECO:0000256" key="1">
    <source>
        <dbReference type="ARBA" id="ARBA00010688"/>
    </source>
</evidence>
<dbReference type="Proteomes" id="UP000316316">
    <property type="component" value="Unassembled WGS sequence"/>
</dbReference>
<proteinExistence type="inferred from homology"/>
<dbReference type="InterPro" id="IPR002173">
    <property type="entry name" value="Carboh/pur_kinase_PfkB_CS"/>
</dbReference>
<comment type="similarity">
    <text evidence="1">Belongs to the carbohydrate kinase PfkB family.</text>
</comment>
<evidence type="ECO:0000256" key="3">
    <source>
        <dbReference type="ARBA" id="ARBA00022777"/>
    </source>
</evidence>
<sequence>MSQYVVGFGDNVVDYYINHNVKYPGGNAVNFAVNARKSGVKSYYVGSISSDTDGEFLRQTIESEGVDISYCDTASGPTEQAHVIIKSGDREFVDGVRGKRETPALTKELVELLKNSALVHTSCHSRTEEKIKELKVLGVKLSFDFSDVDKYRTNDYLKLVCPSIYMAQFSVAGNDEVEINRLISTCQSLKVPYLLFTRGSKSPIFIDNKKNKTYQGFIRKIDSPHDTMGAGDAYFAAFASHFVLDSEDRTDEEHIINCFQKGADIAYQTLMVDGSFGYGRKIDPDLN</sequence>
<keyword evidence="3" id="KW-0418">Kinase</keyword>
<dbReference type="SUPFAM" id="SSF53613">
    <property type="entry name" value="Ribokinase-like"/>
    <property type="match status" value="1"/>
</dbReference>
<dbReference type="InterPro" id="IPR029056">
    <property type="entry name" value="Ribokinase-like"/>
</dbReference>
<dbReference type="EMBL" id="PDXQ01000001">
    <property type="protein sequence ID" value="TRZ32780.1"/>
    <property type="molecule type" value="Genomic_DNA"/>
</dbReference>
<dbReference type="RefSeq" id="WP_137439477.1">
    <property type="nucleotide sequence ID" value="NZ_CP034169.1"/>
</dbReference>
<evidence type="ECO:0000313" key="5">
    <source>
        <dbReference type="Proteomes" id="UP000316316"/>
    </source>
</evidence>
<dbReference type="InterPro" id="IPR050306">
    <property type="entry name" value="PfkB_Carbo_kinase"/>
</dbReference>
<keyword evidence="2" id="KW-0808">Transferase</keyword>
<evidence type="ECO:0000313" key="4">
    <source>
        <dbReference type="EMBL" id="TRZ32780.1"/>
    </source>
</evidence>
<dbReference type="GO" id="GO:0016301">
    <property type="term" value="F:kinase activity"/>
    <property type="evidence" value="ECO:0007669"/>
    <property type="project" value="UniProtKB-KW"/>
</dbReference>
<dbReference type="InterPro" id="IPR011611">
    <property type="entry name" value="PfkB_dom"/>
</dbReference>
<dbReference type="PANTHER" id="PTHR43085:SF41">
    <property type="entry name" value="FRUCTOSELYSINE 6-KINASE"/>
    <property type="match status" value="1"/>
</dbReference>
<name>A0A4V1ENX7_ENTAV</name>
<dbReference type="Gene3D" id="3.40.1190.20">
    <property type="match status" value="1"/>
</dbReference>
<reference evidence="4 5" key="1">
    <citation type="submission" date="2017-10" db="EMBL/GenBank/DDBJ databases">
        <title>FDA dAtabase for Regulatory Grade micrObial Sequences (FDA-ARGOS): Supporting development and validation of Infectious Disease Dx tests.</title>
        <authorList>
            <person name="Campos J."/>
            <person name="Goldberg B."/>
            <person name="Tallon L.J."/>
            <person name="Sadzewicz L."/>
            <person name="Sengamalay N."/>
            <person name="Ott S."/>
            <person name="Godinez A."/>
            <person name="Nagaraj S."/>
            <person name="Vyas G."/>
            <person name="Aluvathingal J."/>
            <person name="Nadendla S."/>
            <person name="Geyer C."/>
            <person name="Nandy P."/>
            <person name="Hobson J."/>
            <person name="Sichtig H."/>
        </authorList>
    </citation>
    <scope>NUCLEOTIDE SEQUENCE [LARGE SCALE GENOMIC DNA]</scope>
    <source>
        <strain evidence="4 5">FDAARGOS_185</strain>
    </source>
</reference>
<dbReference type="PROSITE" id="PS00584">
    <property type="entry name" value="PFKB_KINASES_2"/>
    <property type="match status" value="1"/>
</dbReference>